<evidence type="ECO:0000313" key="2">
    <source>
        <dbReference type="Proteomes" id="UP000177457"/>
    </source>
</evidence>
<proteinExistence type="predicted"/>
<comment type="caution">
    <text evidence="1">The sequence shown here is derived from an EMBL/GenBank/DDBJ whole genome shotgun (WGS) entry which is preliminary data.</text>
</comment>
<dbReference type="AlphaFoldDB" id="A0A1F6MR52"/>
<accession>A0A1F6MR52</accession>
<gene>
    <name evidence="1" type="ORF">A3C90_03450</name>
</gene>
<organism evidence="1 2">
    <name type="scientific">Candidatus Magasanikbacteria bacterium RIFCSPHIGHO2_02_FULL_51_14</name>
    <dbReference type="NCBI Taxonomy" id="1798683"/>
    <lineage>
        <taxon>Bacteria</taxon>
        <taxon>Candidatus Magasanikiibacteriota</taxon>
    </lineage>
</organism>
<dbReference type="EMBL" id="MFQE01000001">
    <property type="protein sequence ID" value="OGH74144.1"/>
    <property type="molecule type" value="Genomic_DNA"/>
</dbReference>
<evidence type="ECO:0000313" key="1">
    <source>
        <dbReference type="EMBL" id="OGH74144.1"/>
    </source>
</evidence>
<name>A0A1F6MR52_9BACT</name>
<sequence>MKKRRQSKLKNDRYRKARGGYSRFLRISCESCGAFLLLYQKDGPGPLKRLYIDRIVAPEELSKAKQLVCPSCKKVIGTFSIYEKEKRLAYRLYQDAVTKKITKASN</sequence>
<reference evidence="1 2" key="1">
    <citation type="journal article" date="2016" name="Nat. Commun.">
        <title>Thousands of microbial genomes shed light on interconnected biogeochemical processes in an aquifer system.</title>
        <authorList>
            <person name="Anantharaman K."/>
            <person name="Brown C.T."/>
            <person name="Hug L.A."/>
            <person name="Sharon I."/>
            <person name="Castelle C.J."/>
            <person name="Probst A.J."/>
            <person name="Thomas B.C."/>
            <person name="Singh A."/>
            <person name="Wilkins M.J."/>
            <person name="Karaoz U."/>
            <person name="Brodie E.L."/>
            <person name="Williams K.H."/>
            <person name="Hubbard S.S."/>
            <person name="Banfield J.F."/>
        </authorList>
    </citation>
    <scope>NUCLEOTIDE SEQUENCE [LARGE SCALE GENOMIC DNA]</scope>
</reference>
<dbReference type="Proteomes" id="UP000177457">
    <property type="component" value="Unassembled WGS sequence"/>
</dbReference>
<protein>
    <submittedName>
        <fullName evidence="1">Uncharacterized protein</fullName>
    </submittedName>
</protein>